<dbReference type="Pfam" id="PF24035">
    <property type="entry name" value="DUF7344"/>
    <property type="match status" value="1"/>
</dbReference>
<evidence type="ECO:0000313" key="4">
    <source>
        <dbReference type="Proteomes" id="UP000186914"/>
    </source>
</evidence>
<dbReference type="Proteomes" id="UP000186914">
    <property type="component" value="Unassembled WGS sequence"/>
</dbReference>
<dbReference type="RefSeq" id="WP_076431669.1">
    <property type="nucleotide sequence ID" value="NZ_FTNO01000005.1"/>
</dbReference>
<evidence type="ECO:0000313" key="3">
    <source>
        <dbReference type="EMBL" id="SIR80436.1"/>
    </source>
</evidence>
<reference evidence="4" key="1">
    <citation type="submission" date="2017-01" db="EMBL/GenBank/DDBJ databases">
        <authorList>
            <person name="Varghese N."/>
            <person name="Submissions S."/>
        </authorList>
    </citation>
    <scope>NUCLEOTIDE SEQUENCE [LARGE SCALE GENOMIC DNA]</scope>
    <source>
        <strain evidence="4">CGMCC 1.7737</strain>
    </source>
</reference>
<dbReference type="InterPro" id="IPR055768">
    <property type="entry name" value="DUF7344"/>
</dbReference>
<dbReference type="AlphaFoldDB" id="A0A1N7DXD2"/>
<organism evidence="3 4">
    <name type="scientific">Haladaptatus litoreus</name>
    <dbReference type="NCBI Taxonomy" id="553468"/>
    <lineage>
        <taxon>Archaea</taxon>
        <taxon>Methanobacteriati</taxon>
        <taxon>Methanobacteriota</taxon>
        <taxon>Stenosarchaea group</taxon>
        <taxon>Halobacteria</taxon>
        <taxon>Halobacteriales</taxon>
        <taxon>Haladaptataceae</taxon>
        <taxon>Haladaptatus</taxon>
    </lineage>
</organism>
<dbReference type="OrthoDB" id="331021at2157"/>
<evidence type="ECO:0000259" key="2">
    <source>
        <dbReference type="Pfam" id="PF24035"/>
    </source>
</evidence>
<gene>
    <name evidence="3" type="ORF">SAMN05421858_3826</name>
</gene>
<feature type="region of interest" description="Disordered" evidence="1">
    <location>
        <begin position="1"/>
        <end position="22"/>
    </location>
</feature>
<protein>
    <recommendedName>
        <fullName evidence="2">DUF7344 domain-containing protein</fullName>
    </recommendedName>
</protein>
<name>A0A1N7DXD2_9EURY</name>
<sequence length="202" mass="22685">MSVSSDSQPVDEFESAVEDRPEPLSRDKIFHILQTQRRRDALRYLKDTDGRIEMRDLAEQVAAWENDTTVRELSSNERQRVYIALYQSHLPKLDNEGIIDYNKSRGIVERGPLADQFDPYLNAPGETAGENKPDADMGDGSDDTELPWLRYYRRLTAVGIALVSSAWVGVRPFSLVPDLVWGALLVSAFGALSLAQILTDDS</sequence>
<proteinExistence type="predicted"/>
<dbReference type="EMBL" id="FTNO01000005">
    <property type="protein sequence ID" value="SIR80436.1"/>
    <property type="molecule type" value="Genomic_DNA"/>
</dbReference>
<feature type="region of interest" description="Disordered" evidence="1">
    <location>
        <begin position="122"/>
        <end position="141"/>
    </location>
</feature>
<evidence type="ECO:0000256" key="1">
    <source>
        <dbReference type="SAM" id="MobiDB-lite"/>
    </source>
</evidence>
<accession>A0A1N7DXD2</accession>
<keyword evidence="4" id="KW-1185">Reference proteome</keyword>
<feature type="domain" description="DUF7344" evidence="2">
    <location>
        <begin position="30"/>
        <end position="109"/>
    </location>
</feature>